<evidence type="ECO:0000259" key="2">
    <source>
        <dbReference type="PROSITE" id="PS51724"/>
    </source>
</evidence>
<protein>
    <submittedName>
        <fullName evidence="3">SPOR domain-containing protein</fullName>
    </submittedName>
</protein>
<comment type="caution">
    <text evidence="3">The sequence shown here is derived from an EMBL/GenBank/DDBJ whole genome shotgun (WGS) entry which is preliminary data.</text>
</comment>
<dbReference type="SUPFAM" id="SSF110997">
    <property type="entry name" value="Sporulation related repeat"/>
    <property type="match status" value="1"/>
</dbReference>
<dbReference type="Proteomes" id="UP000305709">
    <property type="component" value="Unassembled WGS sequence"/>
</dbReference>
<reference evidence="3 4" key="1">
    <citation type="submission" date="2019-06" db="EMBL/GenBank/DDBJ databases">
        <authorList>
            <person name="Jiang L."/>
        </authorList>
    </citation>
    <scope>NUCLEOTIDE SEQUENCE [LARGE SCALE GENOMIC DNA]</scope>
    <source>
        <strain evidence="3 4">YIM 48858</strain>
    </source>
</reference>
<sequence>MGRARHGTRRPRAGQRLRQAGDGNGMRTQEPAGWPGAAGGRAGLALALALTLGGCSGGLGLGGASAPQTDAAPASADLDPTDVAAPEVFQVSEPGLWDGRPSLGGLWVAHPDVTDPERVRIVNTGNGRSAIGALFRRERDLPGPALQVSSDTAEALGMLAGAPAQLEVTALRRTEAPAATPAASAAAETEAAGATPAAVATAPLDAAAPEGPATAAQGADPASSLNFPYVQLGSYNVEPFAQDTANGLQAKGLPARLVQVPGQEVWRLLLGPATTESGQTELLERAAAEGFADAYLVRS</sequence>
<gene>
    <name evidence="3" type="ORF">FHG71_00060</name>
</gene>
<feature type="compositionally biased region" description="Basic residues" evidence="1">
    <location>
        <begin position="1"/>
        <end position="15"/>
    </location>
</feature>
<dbReference type="EMBL" id="VDFV01000001">
    <property type="protein sequence ID" value="TNC74577.1"/>
    <property type="molecule type" value="Genomic_DNA"/>
</dbReference>
<dbReference type="GO" id="GO:0042834">
    <property type="term" value="F:peptidoglycan binding"/>
    <property type="evidence" value="ECO:0007669"/>
    <property type="project" value="InterPro"/>
</dbReference>
<dbReference type="Pfam" id="PF05036">
    <property type="entry name" value="SPOR"/>
    <property type="match status" value="1"/>
</dbReference>
<dbReference type="Gene3D" id="3.30.70.1070">
    <property type="entry name" value="Sporulation related repeat"/>
    <property type="match status" value="1"/>
</dbReference>
<evidence type="ECO:0000313" key="3">
    <source>
        <dbReference type="EMBL" id="TNC74577.1"/>
    </source>
</evidence>
<organism evidence="3 4">
    <name type="scientific">Rubellimicrobium roseum</name>
    <dbReference type="NCBI Taxonomy" id="687525"/>
    <lineage>
        <taxon>Bacteria</taxon>
        <taxon>Pseudomonadati</taxon>
        <taxon>Pseudomonadota</taxon>
        <taxon>Alphaproteobacteria</taxon>
        <taxon>Rhodobacterales</taxon>
        <taxon>Roseobacteraceae</taxon>
        <taxon>Rubellimicrobium</taxon>
    </lineage>
</organism>
<dbReference type="InterPro" id="IPR036680">
    <property type="entry name" value="SPOR-like_sf"/>
</dbReference>
<accession>A0A5C4NPL8</accession>
<evidence type="ECO:0000313" key="4">
    <source>
        <dbReference type="Proteomes" id="UP000305709"/>
    </source>
</evidence>
<proteinExistence type="predicted"/>
<name>A0A5C4NPL8_9RHOB</name>
<dbReference type="AlphaFoldDB" id="A0A5C4NPL8"/>
<dbReference type="InterPro" id="IPR007730">
    <property type="entry name" value="SPOR-like_dom"/>
</dbReference>
<keyword evidence="4" id="KW-1185">Reference proteome</keyword>
<evidence type="ECO:0000256" key="1">
    <source>
        <dbReference type="SAM" id="MobiDB-lite"/>
    </source>
</evidence>
<dbReference type="PROSITE" id="PS51724">
    <property type="entry name" value="SPOR"/>
    <property type="match status" value="1"/>
</dbReference>
<feature type="domain" description="SPOR" evidence="2">
    <location>
        <begin position="222"/>
        <end position="299"/>
    </location>
</feature>
<dbReference type="OrthoDB" id="9766672at2"/>
<feature type="region of interest" description="Disordered" evidence="1">
    <location>
        <begin position="1"/>
        <end position="38"/>
    </location>
</feature>